<accession>A0ABT6JAT8</accession>
<name>A0ABT6JAT8_9GAMM</name>
<dbReference type="Proteomes" id="UP001156940">
    <property type="component" value="Unassembled WGS sequence"/>
</dbReference>
<dbReference type="EMBL" id="JARXRM010000041">
    <property type="protein sequence ID" value="MDH5823950.1"/>
    <property type="molecule type" value="Genomic_DNA"/>
</dbReference>
<organism evidence="1 2">
    <name type="scientific">Luteimonas endophytica</name>
    <dbReference type="NCBI Taxonomy" id="3042023"/>
    <lineage>
        <taxon>Bacteria</taxon>
        <taxon>Pseudomonadati</taxon>
        <taxon>Pseudomonadota</taxon>
        <taxon>Gammaproteobacteria</taxon>
        <taxon>Lysobacterales</taxon>
        <taxon>Lysobacteraceae</taxon>
        <taxon>Luteimonas</taxon>
    </lineage>
</organism>
<dbReference type="RefSeq" id="WP_280575250.1">
    <property type="nucleotide sequence ID" value="NZ_JARXRM010000041.1"/>
</dbReference>
<evidence type="ECO:0000313" key="1">
    <source>
        <dbReference type="EMBL" id="MDH5823950.1"/>
    </source>
</evidence>
<keyword evidence="2" id="KW-1185">Reference proteome</keyword>
<gene>
    <name evidence="1" type="ORF">QFW77_13280</name>
</gene>
<sequence length="146" mass="16140">MTIDACGRLREFRSGPYDASALTASLDPDFFQAQFRVKQAREVLLAMVKAESLIPVDCEIEIDLALQAAYQEGLTDREDVIFYAVNQVTLPETWRMHPATRACITGALSGKSTLVDSFTSLPDDVLEELSTPNSKCAWHQDQLGSV</sequence>
<proteinExistence type="predicted"/>
<evidence type="ECO:0000313" key="2">
    <source>
        <dbReference type="Proteomes" id="UP001156940"/>
    </source>
</evidence>
<reference evidence="1 2" key="1">
    <citation type="submission" date="2023-04" db="EMBL/GenBank/DDBJ databases">
        <title>Luteimonas endophyticus RD2P54.</title>
        <authorList>
            <person name="Sun J.-Q."/>
        </authorList>
    </citation>
    <scope>NUCLEOTIDE SEQUENCE [LARGE SCALE GENOMIC DNA]</scope>
    <source>
        <strain evidence="1 2">RD2P54</strain>
    </source>
</reference>
<protein>
    <submittedName>
        <fullName evidence="1">Uncharacterized protein</fullName>
    </submittedName>
</protein>
<comment type="caution">
    <text evidence="1">The sequence shown here is derived from an EMBL/GenBank/DDBJ whole genome shotgun (WGS) entry which is preliminary data.</text>
</comment>